<dbReference type="Gene3D" id="3.30.160.60">
    <property type="entry name" value="Classic Zinc Finger"/>
    <property type="match status" value="1"/>
</dbReference>
<accession>A0A564ZBX0</accession>
<name>A0A564ZBX0_HYMDI</name>
<evidence type="ECO:0000256" key="4">
    <source>
        <dbReference type="ARBA" id="ARBA00022771"/>
    </source>
</evidence>
<evidence type="ECO:0000256" key="2">
    <source>
        <dbReference type="ARBA" id="ARBA00022723"/>
    </source>
</evidence>
<evidence type="ECO:0000256" key="5">
    <source>
        <dbReference type="ARBA" id="ARBA00022833"/>
    </source>
</evidence>
<evidence type="ECO:0000313" key="9">
    <source>
        <dbReference type="EMBL" id="VUZ56294.1"/>
    </source>
</evidence>
<dbReference type="Proteomes" id="UP000321570">
    <property type="component" value="Unassembled WGS sequence"/>
</dbReference>
<keyword evidence="3" id="KW-0677">Repeat</keyword>
<keyword evidence="10" id="KW-1185">Reference proteome</keyword>
<feature type="domain" description="C2HC/C3H-type" evidence="8">
    <location>
        <begin position="14"/>
        <end position="43"/>
    </location>
</feature>
<evidence type="ECO:0000256" key="6">
    <source>
        <dbReference type="PROSITE-ProRule" id="PRU01371"/>
    </source>
</evidence>
<evidence type="ECO:0000313" key="10">
    <source>
        <dbReference type="Proteomes" id="UP000321570"/>
    </source>
</evidence>
<dbReference type="GO" id="GO:0008270">
    <property type="term" value="F:zinc ion binding"/>
    <property type="evidence" value="ECO:0007669"/>
    <property type="project" value="UniProtKB-KW"/>
</dbReference>
<evidence type="ECO:0000256" key="7">
    <source>
        <dbReference type="SAM" id="MobiDB-lite"/>
    </source>
</evidence>
<dbReference type="Pfam" id="PF13913">
    <property type="entry name" value="zf-C2HC_2"/>
    <property type="match status" value="1"/>
</dbReference>
<dbReference type="AlphaFoldDB" id="A0A564ZBX0"/>
<organism evidence="9 10">
    <name type="scientific">Hymenolepis diminuta</name>
    <name type="common">Rat tapeworm</name>
    <dbReference type="NCBI Taxonomy" id="6216"/>
    <lineage>
        <taxon>Eukaryota</taxon>
        <taxon>Metazoa</taxon>
        <taxon>Spiralia</taxon>
        <taxon>Lophotrochozoa</taxon>
        <taxon>Platyhelminthes</taxon>
        <taxon>Cestoda</taxon>
        <taxon>Eucestoda</taxon>
        <taxon>Cyclophyllidea</taxon>
        <taxon>Hymenolepididae</taxon>
        <taxon>Hymenolepis</taxon>
    </lineage>
</organism>
<gene>
    <name evidence="9" type="ORF">WMSIL1_LOCUS13930</name>
</gene>
<keyword evidence="5" id="KW-0862">Zinc</keyword>
<keyword evidence="2" id="KW-0479">Metal-binding</keyword>
<dbReference type="InterPro" id="IPR026319">
    <property type="entry name" value="ZC2HC1A/B-like"/>
</dbReference>
<feature type="region of interest" description="Disordered" evidence="7">
    <location>
        <begin position="48"/>
        <end position="79"/>
    </location>
</feature>
<feature type="non-terminal residue" evidence="9">
    <location>
        <position position="79"/>
    </location>
</feature>
<comment type="similarity">
    <text evidence="1">Belongs to the ZC2HC1 family.</text>
</comment>
<dbReference type="EMBL" id="CABIJS010000701">
    <property type="protein sequence ID" value="VUZ56294.1"/>
    <property type="molecule type" value="Genomic_DNA"/>
</dbReference>
<evidence type="ECO:0000259" key="8">
    <source>
        <dbReference type="PROSITE" id="PS52027"/>
    </source>
</evidence>
<evidence type="ECO:0000256" key="3">
    <source>
        <dbReference type="ARBA" id="ARBA00022737"/>
    </source>
</evidence>
<proteinExistence type="inferred from homology"/>
<dbReference type="PANTHER" id="PTHR13555:SF25">
    <property type="entry name" value="ZINC FINGER C2HC DOMAIN-CONTAINING PROTEIN 1A"/>
    <property type="match status" value="1"/>
</dbReference>
<sequence>MDVDDYPLDVEHVELVQCSVCSRNFRTDVIDKHEAICIKASKRKPKLFDSGKMRANGTGIPLNKTIRPGEVVPREPDKD</sequence>
<evidence type="ECO:0000256" key="1">
    <source>
        <dbReference type="ARBA" id="ARBA00010843"/>
    </source>
</evidence>
<protein>
    <recommendedName>
        <fullName evidence="8">C2HC/C3H-type domain-containing protein</fullName>
    </recommendedName>
</protein>
<dbReference type="PROSITE" id="PS52027">
    <property type="entry name" value="ZF_C2HC_C3H"/>
    <property type="match status" value="1"/>
</dbReference>
<keyword evidence="4 6" id="KW-0863">Zinc-finger</keyword>
<dbReference type="InterPro" id="IPR049899">
    <property type="entry name" value="Znf_C2HC_C3H"/>
</dbReference>
<reference evidence="9 10" key="1">
    <citation type="submission" date="2019-07" db="EMBL/GenBank/DDBJ databases">
        <authorList>
            <person name="Jastrzebski P J."/>
            <person name="Paukszto L."/>
            <person name="Jastrzebski P J."/>
        </authorList>
    </citation>
    <scope>NUCLEOTIDE SEQUENCE [LARGE SCALE GENOMIC DNA]</scope>
    <source>
        <strain evidence="9 10">WMS-il1</strain>
    </source>
</reference>
<dbReference type="PANTHER" id="PTHR13555">
    <property type="entry name" value="C2H2 ZINC FINGER CGI-62-RELATED"/>
    <property type="match status" value="1"/>
</dbReference>